<reference evidence="3 4" key="1">
    <citation type="journal article" date="2008" name="BMC Genomics">
        <title>The linear chromosome of the plant-pathogenic mycoplasma 'Candidatus Phytoplasma mali'.</title>
        <authorList>
            <person name="Kube M."/>
            <person name="Schneider B."/>
            <person name="Kuhl H."/>
            <person name="Dandekar T."/>
            <person name="Heitmann K."/>
            <person name="Migdoll A.M."/>
            <person name="Reinhardt R."/>
            <person name="Seemueller E."/>
        </authorList>
    </citation>
    <scope>NUCLEOTIDE SEQUENCE [LARGE SCALE GENOMIC DNA]</scope>
    <source>
        <strain evidence="3 4">AT</strain>
    </source>
</reference>
<gene>
    <name evidence="3" type="ordered locus">ATP_00148</name>
</gene>
<name>B3R0H1_PHYMT</name>
<evidence type="ECO:0000256" key="2">
    <source>
        <dbReference type="SAM" id="Phobius"/>
    </source>
</evidence>
<accession>B3R0H1</accession>
<evidence type="ECO:0000313" key="4">
    <source>
        <dbReference type="Proteomes" id="UP000002020"/>
    </source>
</evidence>
<feature type="transmembrane region" description="Helical" evidence="2">
    <location>
        <begin position="170"/>
        <end position="191"/>
    </location>
</feature>
<dbReference type="Proteomes" id="UP000002020">
    <property type="component" value="Chromosome"/>
</dbReference>
<organism evidence="4">
    <name type="scientific">Phytoplasma mali (strain AT)</name>
    <dbReference type="NCBI Taxonomy" id="482235"/>
    <lineage>
        <taxon>Bacteria</taxon>
        <taxon>Bacillati</taxon>
        <taxon>Mycoplasmatota</taxon>
        <taxon>Mollicutes</taxon>
        <taxon>Acholeplasmatales</taxon>
        <taxon>Acholeplasmataceae</taxon>
        <taxon>Candidatus Phytoplasma</taxon>
        <taxon>16SrX (Apple proliferation group)</taxon>
    </lineage>
</organism>
<dbReference type="HOGENOM" id="CLU_1352320_0_0_14"/>
<evidence type="ECO:0000256" key="1">
    <source>
        <dbReference type="SAM" id="MobiDB-lite"/>
    </source>
</evidence>
<evidence type="ECO:0000313" key="3">
    <source>
        <dbReference type="EMBL" id="CAP18335.1"/>
    </source>
</evidence>
<evidence type="ECO:0008006" key="5">
    <source>
        <dbReference type="Google" id="ProtNLM"/>
    </source>
</evidence>
<dbReference type="AlphaFoldDB" id="B3R0H1"/>
<sequence length="202" mass="23888">MILFHIFLFSFFNLYLLHKMPPVNTFIKKNPIFFIKAIEKIDQILETVGNATLQDKKTALYKDINELENEKKSLEKQIEAIDKRFNKQQEKIDVLQQAIDQKKLSLKNINNQTQNESKNDKQKKITEPTKHSNTEEQHPTSLIEKKLAKNKKKLKKIKKQLQIKEKTNQYILIIITISLTFIVSIFLLIFFNKIKILGYEKN</sequence>
<feature type="compositionally biased region" description="Basic and acidic residues" evidence="1">
    <location>
        <begin position="117"/>
        <end position="140"/>
    </location>
</feature>
<dbReference type="STRING" id="37692.ATP_00148"/>
<keyword evidence="2" id="KW-0812">Transmembrane</keyword>
<keyword evidence="2" id="KW-1133">Transmembrane helix</keyword>
<proteinExistence type="predicted"/>
<feature type="region of interest" description="Disordered" evidence="1">
    <location>
        <begin position="109"/>
        <end position="140"/>
    </location>
</feature>
<dbReference type="KEGG" id="pml:ATP_00148"/>
<dbReference type="EMBL" id="CU469464">
    <property type="protein sequence ID" value="CAP18335.1"/>
    <property type="molecule type" value="Genomic_DNA"/>
</dbReference>
<keyword evidence="4" id="KW-1185">Reference proteome</keyword>
<protein>
    <recommendedName>
        <fullName evidence="5">Transmembrane protein</fullName>
    </recommendedName>
</protein>
<keyword evidence="2" id="KW-0472">Membrane</keyword>